<dbReference type="EMBL" id="JAPXFL010000012">
    <property type="protein sequence ID" value="KAK9498886.1"/>
    <property type="molecule type" value="Genomic_DNA"/>
</dbReference>
<evidence type="ECO:0000256" key="1">
    <source>
        <dbReference type="ARBA" id="ARBA00004555"/>
    </source>
</evidence>
<dbReference type="GO" id="GO:0005829">
    <property type="term" value="C:cytosol"/>
    <property type="evidence" value="ECO:0007669"/>
    <property type="project" value="GOC"/>
</dbReference>
<evidence type="ECO:0000259" key="8">
    <source>
        <dbReference type="Pfam" id="PF23604"/>
    </source>
</evidence>
<evidence type="ECO:0000259" key="7">
    <source>
        <dbReference type="Pfam" id="PF23036"/>
    </source>
</evidence>
<evidence type="ECO:0008006" key="11">
    <source>
        <dbReference type="Google" id="ProtNLM"/>
    </source>
</evidence>
<accession>A0AAW1CRK5</accession>
<evidence type="ECO:0000259" key="5">
    <source>
        <dbReference type="Pfam" id="PF11817"/>
    </source>
</evidence>
<feature type="region of interest" description="Disordered" evidence="4">
    <location>
        <begin position="627"/>
        <end position="649"/>
    </location>
</feature>
<dbReference type="Pfam" id="PF12584">
    <property type="entry name" value="TRAPPC10"/>
    <property type="match status" value="1"/>
</dbReference>
<comment type="subcellular location">
    <subcellularLocation>
        <location evidence="1">Golgi apparatus</location>
    </subcellularLocation>
</comment>
<dbReference type="Pfam" id="PF23036">
    <property type="entry name" value="TRAPPC10_1st"/>
    <property type="match status" value="1"/>
</dbReference>
<evidence type="ECO:0000256" key="3">
    <source>
        <dbReference type="ARBA" id="ARBA00023034"/>
    </source>
</evidence>
<feature type="domain" description="TRAPPC10 Ig-like" evidence="8">
    <location>
        <begin position="769"/>
        <end position="881"/>
    </location>
</feature>
<evidence type="ECO:0000259" key="6">
    <source>
        <dbReference type="Pfam" id="PF12584"/>
    </source>
</evidence>
<dbReference type="PANTHER" id="PTHR13251">
    <property type="entry name" value="EPILEPSY HOLOPROSENCEPHALY CANDIDATE 1/TMEM1"/>
    <property type="match status" value="1"/>
</dbReference>
<dbReference type="InterPro" id="IPR056917">
    <property type="entry name" value="Ig_TRAPPC10"/>
</dbReference>
<dbReference type="EMBL" id="JAPXFL010000012">
    <property type="protein sequence ID" value="KAK9498885.1"/>
    <property type="molecule type" value="Genomic_DNA"/>
</dbReference>
<name>A0AAW1CRK5_9HEMI</name>
<feature type="compositionally biased region" description="Basic and acidic residues" evidence="4">
    <location>
        <begin position="627"/>
        <end position="641"/>
    </location>
</feature>
<protein>
    <recommendedName>
        <fullName evidence="11">Trafficking protein particle complex subunit 10</fullName>
    </recommendedName>
</protein>
<dbReference type="GO" id="GO:0034498">
    <property type="term" value="P:early endosome to Golgi transport"/>
    <property type="evidence" value="ECO:0007669"/>
    <property type="project" value="TreeGrafter"/>
</dbReference>
<keyword evidence="3" id="KW-0333">Golgi apparatus</keyword>
<dbReference type="AlphaFoldDB" id="A0AAW1CRK5"/>
<dbReference type="Gene3D" id="1.25.40.10">
    <property type="entry name" value="Tetratricopeptide repeat domain"/>
    <property type="match status" value="1"/>
</dbReference>
<dbReference type="InterPro" id="IPR021773">
    <property type="entry name" value="TPC11"/>
</dbReference>
<dbReference type="Pfam" id="PF11817">
    <property type="entry name" value="Foie-gras_1"/>
    <property type="match status" value="1"/>
</dbReference>
<evidence type="ECO:0000256" key="4">
    <source>
        <dbReference type="SAM" id="MobiDB-lite"/>
    </source>
</evidence>
<keyword evidence="2" id="KW-0813">Transport</keyword>
<dbReference type="SUPFAM" id="SSF48452">
    <property type="entry name" value="TPR-like"/>
    <property type="match status" value="1"/>
</dbReference>
<dbReference type="InterPro" id="IPR022233">
    <property type="entry name" value="TRAPPC10/Trs130_C"/>
</dbReference>
<dbReference type="InterPro" id="IPR056913">
    <property type="entry name" value="TRAPPC10/Trs130_N"/>
</dbReference>
<dbReference type="GO" id="GO:1990071">
    <property type="term" value="C:TRAPPII protein complex"/>
    <property type="evidence" value="ECO:0007669"/>
    <property type="project" value="InterPro"/>
</dbReference>
<reference evidence="9 10" key="1">
    <citation type="submission" date="2022-12" db="EMBL/GenBank/DDBJ databases">
        <title>Chromosome-level genome assembly of true bugs.</title>
        <authorList>
            <person name="Ma L."/>
            <person name="Li H."/>
        </authorList>
    </citation>
    <scope>NUCLEOTIDE SEQUENCE [LARGE SCALE GENOMIC DNA]</scope>
    <source>
        <strain evidence="9">Lab_2022b</strain>
    </source>
</reference>
<gene>
    <name evidence="9" type="ORF">O3M35_003437</name>
</gene>
<dbReference type="Pfam" id="PF23604">
    <property type="entry name" value="Ig_TRAPPC10"/>
    <property type="match status" value="1"/>
</dbReference>
<feature type="domain" description="Trafficking protein particle complex subunit 11" evidence="5">
    <location>
        <begin position="376"/>
        <end position="542"/>
    </location>
</feature>
<evidence type="ECO:0000256" key="2">
    <source>
        <dbReference type="ARBA" id="ARBA00022448"/>
    </source>
</evidence>
<comment type="caution">
    <text evidence="9">The sequence shown here is derived from an EMBL/GenBank/DDBJ whole genome shotgun (WGS) entry which is preliminary data.</text>
</comment>
<feature type="domain" description="TRAPPC10/Trs130 N-terminal" evidence="7">
    <location>
        <begin position="21"/>
        <end position="332"/>
    </location>
</feature>
<organism evidence="9 10">
    <name type="scientific">Rhynocoris fuscipes</name>
    <dbReference type="NCBI Taxonomy" id="488301"/>
    <lineage>
        <taxon>Eukaryota</taxon>
        <taxon>Metazoa</taxon>
        <taxon>Ecdysozoa</taxon>
        <taxon>Arthropoda</taxon>
        <taxon>Hexapoda</taxon>
        <taxon>Insecta</taxon>
        <taxon>Pterygota</taxon>
        <taxon>Neoptera</taxon>
        <taxon>Paraneoptera</taxon>
        <taxon>Hemiptera</taxon>
        <taxon>Heteroptera</taxon>
        <taxon>Panheteroptera</taxon>
        <taxon>Cimicomorpha</taxon>
        <taxon>Reduviidae</taxon>
        <taxon>Harpactorinae</taxon>
        <taxon>Harpactorini</taxon>
        <taxon>Rhynocoris</taxon>
    </lineage>
</organism>
<dbReference type="PANTHER" id="PTHR13251:SF3">
    <property type="entry name" value="TRAFFICKING PROTEIN PARTICLE COMPLEX SUBUNIT 10"/>
    <property type="match status" value="1"/>
</dbReference>
<dbReference type="GO" id="GO:0006891">
    <property type="term" value="P:intra-Golgi vesicle-mediated transport"/>
    <property type="evidence" value="ECO:0007669"/>
    <property type="project" value="TreeGrafter"/>
</dbReference>
<sequence>MEQQKIINGSPENITERSIMDSKPMVTYAGDKELFLSLESTLSASLPLEATEWRRSYGRAIKSVNVTAEFVPFSKEVLPKEGNFHLIDQPMFHTYWTQCSDVEVYKSTIRDDIEMWMRVLTQYNLLDWMIVVVETYDFRKSNKLLPRSTVYDKIRSDYGAKHADRCLSVINPLRSESRSAGSWRGLVVNTRLLLLTAYDRTLLKFEELIREQRERRNQPGWSFTKYFLLQEELAFVLEMLGVYEEALVQYDELDALFTQFVLNSNLGDTPSWLAHFQNALDSWGGLCLSSTVNLKERSKIENNSVSLLQFRNYLFSRQCAMLLFANKPSEVAERTLPFLHNCIRELSLLDVTYPQGAVACWVFLSCIEILQTCENYTDSVHVEQYSRYTAGIWAYARQKLADLGQLCGLMPGQEQTSEQLHIAVQIFSGLGDDFTKPIEKLKRALSSQQEFCRQYLELSELAMGTYKHIGRARCARSLGFDLAKFYWSIKDHTTATSFLQNALHCYEQDGWKQLAANARLNLAHSYLQLGDILRYAKMCVSIASSSELPMPVRIKHYNEMLKILETSKPDPPWTGTLNECMSLTDIDVKVDPGSTKVSAALSLISNLPVEITCPIISVALLHSKHDYKSSSKHKDSPETIRRRNREQLTPTNPLLQKLPMAIRLDYKQDKTLSGANLELKNQKIPLKRQDSHGRYRKITSVSKSDFSKSLTVKDVCIKPGTNTVILTSKETDPGVYKLGQFCVTLCKGLELLSLQSQYKIHFEVARTLPTVTLPTKGELLAGLHQTVELRISSLGYYIPSGSTIKLKTSNGLSVKQSDSDTFSRELSLEMSEIKPNNTLDIPICLYAPLPTTKESHPIEHSISLKVPWTEEECSMPLRLEPALGATVRTHTARLAKFLLITVSALSSQSLIVHDPAVTLLNPLGITISPVNPPMNERIEIGNDMKVSYMWKLDSDQTPENSPLKTEFTLYYEPILDVKQEPHLYKCTFDINNFKTLFVIECKVEPTRGNEFCRVSTVCHLTVKVTRVNECDDVSLMYEVLAEHNMWAVCGRTAGVMLMETENEQTVILDVMPLINGFLPLPTVRLSKYIPANSKSSHSNNRVETHSRLEPFSPGQIYNVNKGSQVHVITAASPHHM</sequence>
<evidence type="ECO:0000313" key="10">
    <source>
        <dbReference type="Proteomes" id="UP001461498"/>
    </source>
</evidence>
<dbReference type="InterPro" id="IPR045126">
    <property type="entry name" value="TRAPPC10/Trs130"/>
</dbReference>
<dbReference type="InterPro" id="IPR011990">
    <property type="entry name" value="TPR-like_helical_dom_sf"/>
</dbReference>
<proteinExistence type="predicted"/>
<evidence type="ECO:0000313" key="9">
    <source>
        <dbReference type="EMBL" id="KAK9498885.1"/>
    </source>
</evidence>
<dbReference type="Proteomes" id="UP001461498">
    <property type="component" value="Unassembled WGS sequence"/>
</dbReference>
<keyword evidence="10" id="KW-1185">Reference proteome</keyword>
<feature type="domain" description="TRAPPC10/Trs130 C-terminal" evidence="6">
    <location>
        <begin position="995"/>
        <end position="1128"/>
    </location>
</feature>